<evidence type="ECO:0000313" key="3">
    <source>
        <dbReference type="Proteomes" id="UP000236752"/>
    </source>
</evidence>
<evidence type="ECO:0008006" key="4">
    <source>
        <dbReference type="Google" id="ProtNLM"/>
    </source>
</evidence>
<organism evidence="2 3">
    <name type="scientific">Thalassococcus halodurans</name>
    <dbReference type="NCBI Taxonomy" id="373675"/>
    <lineage>
        <taxon>Bacteria</taxon>
        <taxon>Pseudomonadati</taxon>
        <taxon>Pseudomonadota</taxon>
        <taxon>Alphaproteobacteria</taxon>
        <taxon>Rhodobacterales</taxon>
        <taxon>Roseobacteraceae</taxon>
        <taxon>Thalassococcus</taxon>
    </lineage>
</organism>
<feature type="transmembrane region" description="Helical" evidence="1">
    <location>
        <begin position="42"/>
        <end position="60"/>
    </location>
</feature>
<dbReference type="InterPro" id="IPR021265">
    <property type="entry name" value="DUF2842"/>
</dbReference>
<proteinExistence type="predicted"/>
<dbReference type="Proteomes" id="UP000236752">
    <property type="component" value="Unassembled WGS sequence"/>
</dbReference>
<dbReference type="RefSeq" id="WP_103908755.1">
    <property type="nucleotide sequence ID" value="NZ_FNUZ01000001.1"/>
</dbReference>
<dbReference type="EMBL" id="FNUZ01000001">
    <property type="protein sequence ID" value="SEF53477.1"/>
    <property type="molecule type" value="Genomic_DNA"/>
</dbReference>
<keyword evidence="1" id="KW-0472">Membrane</keyword>
<keyword evidence="3" id="KW-1185">Reference proteome</keyword>
<gene>
    <name evidence="2" type="ORF">SAMN04488045_0356</name>
</gene>
<dbReference type="Pfam" id="PF11003">
    <property type="entry name" value="DUF2842"/>
    <property type="match status" value="1"/>
</dbReference>
<evidence type="ECO:0000256" key="1">
    <source>
        <dbReference type="SAM" id="Phobius"/>
    </source>
</evidence>
<dbReference type="AlphaFoldDB" id="A0A1H5SUJ5"/>
<accession>A0A1H5SUJ5</accession>
<keyword evidence="1" id="KW-1133">Transmembrane helix</keyword>
<name>A0A1H5SUJ5_9RHOB</name>
<evidence type="ECO:0000313" key="2">
    <source>
        <dbReference type="EMBL" id="SEF53477.1"/>
    </source>
</evidence>
<protein>
    <recommendedName>
        <fullName evidence="4">DUF2842 domain-containing protein</fullName>
    </recommendedName>
</protein>
<sequence length="74" mass="8233">MASHKTKKRLALLILIVGLPIYIVVASSLVTWLGRPPILVELLIYIVLGIVWALPFKWVFLGVGQEAPDQNDPQ</sequence>
<dbReference type="OrthoDB" id="7510023at2"/>
<keyword evidence="1" id="KW-0812">Transmembrane</keyword>
<reference evidence="2 3" key="1">
    <citation type="submission" date="2016-10" db="EMBL/GenBank/DDBJ databases">
        <authorList>
            <person name="de Groot N.N."/>
        </authorList>
    </citation>
    <scope>NUCLEOTIDE SEQUENCE [LARGE SCALE GENOMIC DNA]</scope>
    <source>
        <strain evidence="2 3">DSM 26915</strain>
    </source>
</reference>